<proteinExistence type="predicted"/>
<protein>
    <recommendedName>
        <fullName evidence="3">CCHC-type domain-containing protein</fullName>
    </recommendedName>
</protein>
<accession>A0ABP5JKF5</accession>
<evidence type="ECO:0000313" key="2">
    <source>
        <dbReference type="Proteomes" id="UP001500897"/>
    </source>
</evidence>
<sequence length="184" mass="20792">MPVEIDLTDLPLDLVPVVIARTRRELEQAAPTIPGALTRYATRTYTRFGGPGWAFVRWTPLHEGRAVLNTRHILTSHPAHPWWSLPIHPRSSFFLFNPTNGHPANGSGRPYPHPVTLDNTDPLGLCPHCGSRGHYPVRCTADDPNRHHEQHRYPLGRPWKYQPCPAACQPITDPTRLHTPLEQP</sequence>
<gene>
    <name evidence="1" type="ORF">GCM10009759_62450</name>
</gene>
<dbReference type="EMBL" id="BAAANS010000055">
    <property type="protein sequence ID" value="GAA2116678.1"/>
    <property type="molecule type" value="Genomic_DNA"/>
</dbReference>
<evidence type="ECO:0008006" key="3">
    <source>
        <dbReference type="Google" id="ProtNLM"/>
    </source>
</evidence>
<dbReference type="Proteomes" id="UP001500897">
    <property type="component" value="Unassembled WGS sequence"/>
</dbReference>
<dbReference type="RefSeq" id="WP_344557002.1">
    <property type="nucleotide sequence ID" value="NZ_BAAANS010000055.1"/>
</dbReference>
<evidence type="ECO:0000313" key="1">
    <source>
        <dbReference type="EMBL" id="GAA2116678.1"/>
    </source>
</evidence>
<keyword evidence="2" id="KW-1185">Reference proteome</keyword>
<organism evidence="1 2">
    <name type="scientific">Kitasatospora saccharophila</name>
    <dbReference type="NCBI Taxonomy" id="407973"/>
    <lineage>
        <taxon>Bacteria</taxon>
        <taxon>Bacillati</taxon>
        <taxon>Actinomycetota</taxon>
        <taxon>Actinomycetes</taxon>
        <taxon>Kitasatosporales</taxon>
        <taxon>Streptomycetaceae</taxon>
        <taxon>Kitasatospora</taxon>
    </lineage>
</organism>
<reference evidence="2" key="1">
    <citation type="journal article" date="2019" name="Int. J. Syst. Evol. Microbiol.">
        <title>The Global Catalogue of Microorganisms (GCM) 10K type strain sequencing project: providing services to taxonomists for standard genome sequencing and annotation.</title>
        <authorList>
            <consortium name="The Broad Institute Genomics Platform"/>
            <consortium name="The Broad Institute Genome Sequencing Center for Infectious Disease"/>
            <person name="Wu L."/>
            <person name="Ma J."/>
        </authorList>
    </citation>
    <scope>NUCLEOTIDE SEQUENCE [LARGE SCALE GENOMIC DNA]</scope>
    <source>
        <strain evidence="2">JCM 14559</strain>
    </source>
</reference>
<comment type="caution">
    <text evidence="1">The sequence shown here is derived from an EMBL/GenBank/DDBJ whole genome shotgun (WGS) entry which is preliminary data.</text>
</comment>
<name>A0ABP5JKF5_9ACTN</name>